<dbReference type="GO" id="GO:0000978">
    <property type="term" value="F:RNA polymerase II cis-regulatory region sequence-specific DNA binding"/>
    <property type="evidence" value="ECO:0007669"/>
    <property type="project" value="TreeGrafter"/>
</dbReference>
<dbReference type="SUPFAM" id="SSF57667">
    <property type="entry name" value="beta-beta-alpha zinc fingers"/>
    <property type="match status" value="4"/>
</dbReference>
<accession>A0AAV7X600</accession>
<evidence type="ECO:0000313" key="17">
    <source>
        <dbReference type="EMBL" id="KAJ1521320.1"/>
    </source>
</evidence>
<gene>
    <name evidence="17" type="ORF">ONE63_002996</name>
</gene>
<dbReference type="PROSITE" id="PS00028">
    <property type="entry name" value="ZINC_FINGER_C2H2_1"/>
    <property type="match status" value="7"/>
</dbReference>
<feature type="domain" description="C2H2-type" evidence="16">
    <location>
        <begin position="266"/>
        <end position="295"/>
    </location>
</feature>
<evidence type="ECO:0000256" key="9">
    <source>
        <dbReference type="ARBA" id="ARBA00023159"/>
    </source>
</evidence>
<evidence type="ECO:0000259" key="16">
    <source>
        <dbReference type="PROSITE" id="PS50157"/>
    </source>
</evidence>
<dbReference type="FunFam" id="3.30.160.60:FF:000072">
    <property type="entry name" value="zinc finger protein 143 isoform X1"/>
    <property type="match status" value="2"/>
</dbReference>
<dbReference type="AlphaFoldDB" id="A0AAV7X600"/>
<evidence type="ECO:0000256" key="7">
    <source>
        <dbReference type="ARBA" id="ARBA00023015"/>
    </source>
</evidence>
<dbReference type="EMBL" id="JAPTSV010000013">
    <property type="protein sequence ID" value="KAJ1521320.1"/>
    <property type="molecule type" value="Genomic_DNA"/>
</dbReference>
<dbReference type="InterPro" id="IPR036236">
    <property type="entry name" value="Znf_C2H2_sf"/>
</dbReference>
<dbReference type="Pfam" id="PF00096">
    <property type="entry name" value="zf-C2H2"/>
    <property type="match status" value="5"/>
</dbReference>
<dbReference type="FunFam" id="3.30.160.60:FF:000071">
    <property type="entry name" value="Putative zinc finger protein 143"/>
    <property type="match status" value="1"/>
</dbReference>
<evidence type="ECO:0000313" key="18">
    <source>
        <dbReference type="Proteomes" id="UP001075354"/>
    </source>
</evidence>
<dbReference type="PROSITE" id="PS50157">
    <property type="entry name" value="ZINC_FINGER_C2H2_2"/>
    <property type="match status" value="7"/>
</dbReference>
<dbReference type="FunFam" id="3.30.160.60:FF:000125">
    <property type="entry name" value="Putative zinc finger protein 143"/>
    <property type="match status" value="2"/>
</dbReference>
<dbReference type="Gene3D" id="3.30.160.60">
    <property type="entry name" value="Classic Zinc Finger"/>
    <property type="match status" value="7"/>
</dbReference>
<dbReference type="GO" id="GO:0045944">
    <property type="term" value="P:positive regulation of transcription by RNA polymerase II"/>
    <property type="evidence" value="ECO:0007669"/>
    <property type="project" value="UniProtKB-ARBA"/>
</dbReference>
<feature type="region of interest" description="Disordered" evidence="15">
    <location>
        <begin position="211"/>
        <end position="240"/>
    </location>
</feature>
<evidence type="ECO:0000256" key="6">
    <source>
        <dbReference type="ARBA" id="ARBA00022833"/>
    </source>
</evidence>
<feature type="domain" description="C2H2-type" evidence="16">
    <location>
        <begin position="416"/>
        <end position="445"/>
    </location>
</feature>
<keyword evidence="5 14" id="KW-0863">Zinc-finger</keyword>
<feature type="domain" description="C2H2-type" evidence="16">
    <location>
        <begin position="386"/>
        <end position="415"/>
    </location>
</feature>
<keyword evidence="6" id="KW-0862">Zinc</keyword>
<evidence type="ECO:0000256" key="2">
    <source>
        <dbReference type="ARBA" id="ARBA00010831"/>
    </source>
</evidence>
<reference evidence="17" key="1">
    <citation type="submission" date="2022-12" db="EMBL/GenBank/DDBJ databases">
        <title>Chromosome-level genome assembly of the bean flower thrips Megalurothrips usitatus.</title>
        <authorList>
            <person name="Ma L."/>
            <person name="Liu Q."/>
            <person name="Li H."/>
            <person name="Cai W."/>
        </authorList>
    </citation>
    <scope>NUCLEOTIDE SEQUENCE</scope>
    <source>
        <strain evidence="17">Cailab_2022a</strain>
    </source>
</reference>
<dbReference type="FunFam" id="3.30.160.60:FF:000016">
    <property type="entry name" value="zinc finger protein 37 homolog"/>
    <property type="match status" value="1"/>
</dbReference>
<comment type="similarity">
    <text evidence="2">Belongs to the GLI C2H2-type zinc-finger protein family.</text>
</comment>
<dbReference type="InterPro" id="IPR050329">
    <property type="entry name" value="GLI_C2H2-zinc-finger"/>
</dbReference>
<evidence type="ECO:0000256" key="10">
    <source>
        <dbReference type="ARBA" id="ARBA00023163"/>
    </source>
</evidence>
<proteinExistence type="inferred from homology"/>
<keyword evidence="11" id="KW-0539">Nucleus</keyword>
<dbReference type="InterPro" id="IPR013087">
    <property type="entry name" value="Znf_C2H2_type"/>
</dbReference>
<keyword evidence="7" id="KW-0805">Transcription regulation</keyword>
<keyword evidence="4" id="KW-0677">Repeat</keyword>
<evidence type="ECO:0000256" key="13">
    <source>
        <dbReference type="ARBA" id="ARBA00083853"/>
    </source>
</evidence>
<feature type="domain" description="C2H2-type" evidence="16">
    <location>
        <begin position="446"/>
        <end position="469"/>
    </location>
</feature>
<feature type="domain" description="C2H2-type" evidence="16">
    <location>
        <begin position="356"/>
        <end position="385"/>
    </location>
</feature>
<evidence type="ECO:0000256" key="11">
    <source>
        <dbReference type="ARBA" id="ARBA00023242"/>
    </source>
</evidence>
<keyword evidence="8" id="KW-0238">DNA-binding</keyword>
<dbReference type="PANTHER" id="PTHR19818:SF151">
    <property type="entry name" value="ZINC FINGER PROTEIN 76"/>
    <property type="match status" value="1"/>
</dbReference>
<comment type="caution">
    <text evidence="17">The sequence shown here is derived from an EMBL/GenBank/DDBJ whole genome shotgun (WGS) entry which is preliminary data.</text>
</comment>
<dbReference type="Proteomes" id="UP001075354">
    <property type="component" value="Chromosome 13"/>
</dbReference>
<keyword evidence="3" id="KW-0479">Metal-binding</keyword>
<dbReference type="GO" id="GO:0000981">
    <property type="term" value="F:DNA-binding transcription factor activity, RNA polymerase II-specific"/>
    <property type="evidence" value="ECO:0007669"/>
    <property type="project" value="TreeGrafter"/>
</dbReference>
<evidence type="ECO:0000256" key="5">
    <source>
        <dbReference type="ARBA" id="ARBA00022771"/>
    </source>
</evidence>
<dbReference type="SMART" id="SM00355">
    <property type="entry name" value="ZnF_C2H2"/>
    <property type="match status" value="7"/>
</dbReference>
<evidence type="ECO:0000256" key="3">
    <source>
        <dbReference type="ARBA" id="ARBA00022723"/>
    </source>
</evidence>
<dbReference type="PANTHER" id="PTHR19818">
    <property type="entry name" value="ZINC FINGER PROTEIN ZIC AND GLI"/>
    <property type="match status" value="1"/>
</dbReference>
<evidence type="ECO:0000256" key="4">
    <source>
        <dbReference type="ARBA" id="ARBA00022737"/>
    </source>
</evidence>
<feature type="domain" description="C2H2-type" evidence="16">
    <location>
        <begin position="296"/>
        <end position="325"/>
    </location>
</feature>
<keyword evidence="10" id="KW-0804">Transcription</keyword>
<evidence type="ECO:0000256" key="8">
    <source>
        <dbReference type="ARBA" id="ARBA00023125"/>
    </source>
</evidence>
<dbReference type="GO" id="GO:0005634">
    <property type="term" value="C:nucleus"/>
    <property type="evidence" value="ECO:0007669"/>
    <property type="project" value="UniProtKB-SubCell"/>
</dbReference>
<protein>
    <recommendedName>
        <fullName evidence="12">Zinc finger protein 143</fullName>
    </recommendedName>
    <alternativeName>
        <fullName evidence="13">Selenocysteine tRNA gene transcription-activating factor</fullName>
    </alternativeName>
</protein>
<dbReference type="GO" id="GO:0008270">
    <property type="term" value="F:zinc ion binding"/>
    <property type="evidence" value="ECO:0007669"/>
    <property type="project" value="UniProtKB-KW"/>
</dbReference>
<dbReference type="FunFam" id="3.30.160.60:FF:000110">
    <property type="entry name" value="Zinc finger protein-like"/>
    <property type="match status" value="1"/>
</dbReference>
<keyword evidence="9" id="KW-0010">Activator</keyword>
<sequence length="581" mass="64530">MPEHLTTIEIGMDNLEEASLMSESDNATCFVVGDGLGALDGSALLFQPGQSVQLEDGSTAFISASGSLQEIELEDGSATLVALNQSDIDSESLDQSWSSSFIKVKKEGAPSKRRSIIGRKRDISISDGADFQYTLGLEDDQGAPFSILQFEGPNDDSVPILGTVKQSLLDEDDATQTSIGDCQTPTIESVLIDPDDPIAVDDVDEDNCNDDENEFFNNHDEEEGDHNTYDLEDDDEEEDGGFSCLRLKVPNPPRRRQVKPGKTKTYSCTVQGCSKTYTALHHLKVHARTHTGDRPFLCPESSCNKRFGTNYALKAHIRTHTGEKPYLCPEETCGKGFKTSGDLQKHIRTHTGERPFKCNVPGCDRSFTTSNIRKVHVRTHTGERPYECTEPGCGRAFASATNFKNHMRIHSGEKPYVCTVKLCGRRFTEYSSLYKHQTVHTQQKPYECKDCGRNYRQSSTLTMHRRTAHGIIQTTDGTEIMLQFPPVPPDKIESYMFLELSEENSAVVQFNSNQILESIESSTPSPALPVATDDSDDEDTVIRPIISLDDDENDMKQIFVVEDADITAYDENFDPLDNSVV</sequence>
<evidence type="ECO:0000256" key="1">
    <source>
        <dbReference type="ARBA" id="ARBA00004123"/>
    </source>
</evidence>
<evidence type="ECO:0000256" key="12">
    <source>
        <dbReference type="ARBA" id="ARBA00067483"/>
    </source>
</evidence>
<name>A0AAV7X600_9NEOP</name>
<keyword evidence="18" id="KW-1185">Reference proteome</keyword>
<organism evidence="17 18">
    <name type="scientific">Megalurothrips usitatus</name>
    <name type="common">bean blossom thrips</name>
    <dbReference type="NCBI Taxonomy" id="439358"/>
    <lineage>
        <taxon>Eukaryota</taxon>
        <taxon>Metazoa</taxon>
        <taxon>Ecdysozoa</taxon>
        <taxon>Arthropoda</taxon>
        <taxon>Hexapoda</taxon>
        <taxon>Insecta</taxon>
        <taxon>Pterygota</taxon>
        <taxon>Neoptera</taxon>
        <taxon>Paraneoptera</taxon>
        <taxon>Thysanoptera</taxon>
        <taxon>Terebrantia</taxon>
        <taxon>Thripoidea</taxon>
        <taxon>Thripidae</taxon>
        <taxon>Megalurothrips</taxon>
    </lineage>
</organism>
<comment type="subcellular location">
    <subcellularLocation>
        <location evidence="1">Nucleus</location>
    </subcellularLocation>
</comment>
<evidence type="ECO:0000256" key="14">
    <source>
        <dbReference type="PROSITE-ProRule" id="PRU00042"/>
    </source>
</evidence>
<evidence type="ECO:0000256" key="15">
    <source>
        <dbReference type="SAM" id="MobiDB-lite"/>
    </source>
</evidence>
<feature type="domain" description="C2H2-type" evidence="16">
    <location>
        <begin position="326"/>
        <end position="355"/>
    </location>
</feature>